<keyword evidence="2" id="KW-1185">Reference proteome</keyword>
<accession>A0A1Y5RJH9</accession>
<gene>
    <name evidence="1" type="ORF">PAM7971_00522</name>
</gene>
<reference evidence="1 2" key="1">
    <citation type="submission" date="2017-03" db="EMBL/GenBank/DDBJ databases">
        <authorList>
            <person name="Afonso C.L."/>
            <person name="Miller P.J."/>
            <person name="Scott M.A."/>
            <person name="Spackman E."/>
            <person name="Goraichik I."/>
            <person name="Dimitrov K.M."/>
            <person name="Suarez D.L."/>
            <person name="Swayne D.E."/>
        </authorList>
    </citation>
    <scope>NUCLEOTIDE SEQUENCE [LARGE SCALE GENOMIC DNA]</scope>
    <source>
        <strain evidence="1 2">CECT 7971</strain>
    </source>
</reference>
<evidence type="ECO:0000313" key="1">
    <source>
        <dbReference type="EMBL" id="SLN19058.1"/>
    </source>
</evidence>
<name>A0A1Y5RJH9_9RHOB</name>
<dbReference type="InterPro" id="IPR036374">
    <property type="entry name" value="OxRdtase_Mopterin-bd_sf"/>
</dbReference>
<dbReference type="EMBL" id="FWFW01000001">
    <property type="protein sequence ID" value="SLN19058.1"/>
    <property type="molecule type" value="Genomic_DNA"/>
</dbReference>
<dbReference type="Gene3D" id="3.90.420.10">
    <property type="entry name" value="Oxidoreductase, molybdopterin-binding domain"/>
    <property type="match status" value="1"/>
</dbReference>
<sequence>MGLFLPASSFSAATENYILTLRNSATAIETYLTYQDIEALEQVSFETSTHWNDGIMTYTGPSLASVLALAGPYDKSARIKITAANDYSHIATPDLISKTYPILANKINGEPFSLREKGPLWVMYPFDRHAKFKTESHFSASVWQVVEIEILPK</sequence>
<protein>
    <submittedName>
        <fullName evidence="1">Oxidoreductase molybdopterin binding domain protein</fullName>
    </submittedName>
</protein>
<organism evidence="1 2">
    <name type="scientific">Pacificibacter marinus</name>
    <dbReference type="NCBI Taxonomy" id="658057"/>
    <lineage>
        <taxon>Bacteria</taxon>
        <taxon>Pseudomonadati</taxon>
        <taxon>Pseudomonadota</taxon>
        <taxon>Alphaproteobacteria</taxon>
        <taxon>Rhodobacterales</taxon>
        <taxon>Roseobacteraceae</taxon>
        <taxon>Pacificibacter</taxon>
    </lineage>
</organism>
<proteinExistence type="predicted"/>
<dbReference type="AlphaFoldDB" id="A0A1Y5RJH9"/>
<dbReference type="STRING" id="658057.SAMN04488032_101128"/>
<dbReference type="Proteomes" id="UP000193307">
    <property type="component" value="Unassembled WGS sequence"/>
</dbReference>
<evidence type="ECO:0000313" key="2">
    <source>
        <dbReference type="Proteomes" id="UP000193307"/>
    </source>
</evidence>
<dbReference type="SUPFAM" id="SSF56524">
    <property type="entry name" value="Oxidoreductase molybdopterin-binding domain"/>
    <property type="match status" value="1"/>
</dbReference>